<accession>A0A9P6GWC8</accession>
<keyword evidence="3" id="KW-1185">Reference proteome</keyword>
<name>A0A9P6GWC8_9MICR</name>
<gene>
    <name evidence="2" type="ORF">NGRA_3158</name>
</gene>
<dbReference type="EMBL" id="SBJO01000627">
    <property type="protein sequence ID" value="KAF9758292.1"/>
    <property type="molecule type" value="Genomic_DNA"/>
</dbReference>
<evidence type="ECO:0000256" key="1">
    <source>
        <dbReference type="SAM" id="MobiDB-lite"/>
    </source>
</evidence>
<protein>
    <submittedName>
        <fullName evidence="2">Uncharacterized protein</fullName>
    </submittedName>
</protein>
<dbReference type="Proteomes" id="UP000740883">
    <property type="component" value="Unassembled WGS sequence"/>
</dbReference>
<proteinExistence type="predicted"/>
<comment type="caution">
    <text evidence="2">The sequence shown here is derived from an EMBL/GenBank/DDBJ whole genome shotgun (WGS) entry which is preliminary data.</text>
</comment>
<evidence type="ECO:0000313" key="3">
    <source>
        <dbReference type="Proteomes" id="UP000740883"/>
    </source>
</evidence>
<dbReference type="AlphaFoldDB" id="A0A9P6GWC8"/>
<feature type="region of interest" description="Disordered" evidence="1">
    <location>
        <begin position="99"/>
        <end position="120"/>
    </location>
</feature>
<organism evidence="2 3">
    <name type="scientific">Nosema granulosis</name>
    <dbReference type="NCBI Taxonomy" id="83296"/>
    <lineage>
        <taxon>Eukaryota</taxon>
        <taxon>Fungi</taxon>
        <taxon>Fungi incertae sedis</taxon>
        <taxon>Microsporidia</taxon>
        <taxon>Nosematidae</taxon>
        <taxon>Nosema</taxon>
    </lineage>
</organism>
<reference evidence="2 3" key="1">
    <citation type="journal article" date="2020" name="Genome Biol. Evol.">
        <title>Comparative genomics of strictly vertically transmitted, feminizing microsporidia endosymbionts of amphipod crustaceans.</title>
        <authorList>
            <person name="Cormier A."/>
            <person name="Chebbi M.A."/>
            <person name="Giraud I."/>
            <person name="Wattier R."/>
            <person name="Teixeira M."/>
            <person name="Gilbert C."/>
            <person name="Rigaud T."/>
            <person name="Cordaux R."/>
        </authorList>
    </citation>
    <scope>NUCLEOTIDE SEQUENCE [LARGE SCALE GENOMIC DNA]</scope>
    <source>
        <strain evidence="2 3">Ou3-Ou53</strain>
    </source>
</reference>
<dbReference type="OrthoDB" id="10639750at2759"/>
<sequence>MEKFLDLFRTNLLVEFSKNTPLKEHLLPISKSYHFVCTGDRIISHFLDKIEYFVDSSTQLPQYYGGLVESNNNKNNNNNNKNNNINNINNKNNIINNINNINNNKNNKNNKNNNNINNINNNNNNINNNINSSSGSIVPYKFSLKNSFVNFYNSLRNIFINKSSSIKFSVEDEIIPRLLSVENYTEDGKKDLEVFRNSNNSIIKDIRNIEYLGDGEFLMEVETSSILMIKIKVIKEKDKIKIEKLEFSKIWSRI</sequence>
<evidence type="ECO:0000313" key="2">
    <source>
        <dbReference type="EMBL" id="KAF9758292.1"/>
    </source>
</evidence>